<reference evidence="2 3" key="1">
    <citation type="submission" date="2018-02" db="EMBL/GenBank/DDBJ databases">
        <title>Genome sequence of the basidiomycete white-rot fungus Phlebia centrifuga.</title>
        <authorList>
            <person name="Granchi Z."/>
            <person name="Peng M."/>
            <person name="de Vries R.P."/>
            <person name="Hilden K."/>
            <person name="Makela M.R."/>
            <person name="Grigoriev I."/>
            <person name="Riley R."/>
        </authorList>
    </citation>
    <scope>NUCLEOTIDE SEQUENCE [LARGE SCALE GENOMIC DNA]</scope>
    <source>
        <strain evidence="2 3">FBCC195</strain>
    </source>
</reference>
<proteinExistence type="predicted"/>
<dbReference type="AlphaFoldDB" id="A0A2R6NRW2"/>
<feature type="region of interest" description="Disordered" evidence="1">
    <location>
        <begin position="23"/>
        <end position="108"/>
    </location>
</feature>
<organism evidence="2 3">
    <name type="scientific">Hermanssonia centrifuga</name>
    <dbReference type="NCBI Taxonomy" id="98765"/>
    <lineage>
        <taxon>Eukaryota</taxon>
        <taxon>Fungi</taxon>
        <taxon>Dikarya</taxon>
        <taxon>Basidiomycota</taxon>
        <taxon>Agaricomycotina</taxon>
        <taxon>Agaricomycetes</taxon>
        <taxon>Polyporales</taxon>
        <taxon>Meruliaceae</taxon>
        <taxon>Hermanssonia</taxon>
    </lineage>
</organism>
<gene>
    <name evidence="2" type="ORF">PHLCEN_2v9055</name>
</gene>
<sequence>MSFSYAPDFVFKRKRNRLSAIDPSLGFYPASSPQPDATPLAFPNQQDNIDNDDKLQPSGAAKPEQWSQSTQNRADQALAEPTTSAACVPQTPYRESKSDRKREVKDTQNQVTVEGFLRWSAGASSKKLCSRKRRYVQLNEHTQDQSENLILDPEEDLPRKRRRRTQVVHQGASDDDYRPSEEEAEEERPESTRKRAPRRPSKGSLAQRMLRAAVLSHVDIEGGNAIVETNDHRSLKFVSKYCGSPSGRSKPAKWRLVDPRKVASSMRPPDFPLLQTASAKAGLKYQRITSWHPSVAAVNGRRRERKVIQNGVKVPTAPMKFVALKEHEAAVNAIFHTSM</sequence>
<dbReference type="EMBL" id="MLYV02000883">
    <property type="protein sequence ID" value="PSR75575.1"/>
    <property type="molecule type" value="Genomic_DNA"/>
</dbReference>
<evidence type="ECO:0000256" key="1">
    <source>
        <dbReference type="SAM" id="MobiDB-lite"/>
    </source>
</evidence>
<protein>
    <submittedName>
        <fullName evidence="2">Uncharacterized protein</fullName>
    </submittedName>
</protein>
<feature type="region of interest" description="Disordered" evidence="1">
    <location>
        <begin position="146"/>
        <end position="206"/>
    </location>
</feature>
<dbReference type="OrthoDB" id="2803214at2759"/>
<feature type="compositionally biased region" description="Polar residues" evidence="1">
    <location>
        <begin position="65"/>
        <end position="74"/>
    </location>
</feature>
<dbReference type="Proteomes" id="UP000186601">
    <property type="component" value="Unassembled WGS sequence"/>
</dbReference>
<evidence type="ECO:0000313" key="3">
    <source>
        <dbReference type="Proteomes" id="UP000186601"/>
    </source>
</evidence>
<keyword evidence="3" id="KW-1185">Reference proteome</keyword>
<evidence type="ECO:0000313" key="2">
    <source>
        <dbReference type="EMBL" id="PSR75575.1"/>
    </source>
</evidence>
<feature type="compositionally biased region" description="Basic and acidic residues" evidence="1">
    <location>
        <begin position="94"/>
        <end position="106"/>
    </location>
</feature>
<comment type="caution">
    <text evidence="2">The sequence shown here is derived from an EMBL/GenBank/DDBJ whole genome shotgun (WGS) entry which is preliminary data.</text>
</comment>
<accession>A0A2R6NRW2</accession>
<name>A0A2R6NRW2_9APHY</name>